<dbReference type="InterPro" id="IPR000792">
    <property type="entry name" value="Tscrpt_reg_LuxR_C"/>
</dbReference>
<dbReference type="InterPro" id="IPR036388">
    <property type="entry name" value="WH-like_DNA-bd_sf"/>
</dbReference>
<feature type="compositionally biased region" description="Basic and acidic residues" evidence="4">
    <location>
        <begin position="357"/>
        <end position="366"/>
    </location>
</feature>
<evidence type="ECO:0000259" key="5">
    <source>
        <dbReference type="PROSITE" id="PS50043"/>
    </source>
</evidence>
<dbReference type="PANTHER" id="PTHR44688">
    <property type="entry name" value="DNA-BINDING TRANSCRIPTIONAL ACTIVATOR DEVR_DOSR"/>
    <property type="match status" value="1"/>
</dbReference>
<keyword evidence="7" id="KW-1185">Reference proteome</keyword>
<name>A0ABZ1IJ97_9PSEU</name>
<keyword evidence="2" id="KW-0238">DNA-binding</keyword>
<gene>
    <name evidence="6" type="ORF">VSH64_19465</name>
</gene>
<protein>
    <submittedName>
        <fullName evidence="6">LuxR C-terminal-related transcriptional regulator</fullName>
    </submittedName>
</protein>
<dbReference type="EMBL" id="CP142149">
    <property type="protein sequence ID" value="WSE34254.1"/>
    <property type="molecule type" value="Genomic_DNA"/>
</dbReference>
<proteinExistence type="predicted"/>
<evidence type="ECO:0000256" key="3">
    <source>
        <dbReference type="ARBA" id="ARBA00023163"/>
    </source>
</evidence>
<dbReference type="CDD" id="cd06170">
    <property type="entry name" value="LuxR_C_like"/>
    <property type="match status" value="1"/>
</dbReference>
<dbReference type="Pfam" id="PF00196">
    <property type="entry name" value="GerE"/>
    <property type="match status" value="1"/>
</dbReference>
<dbReference type="Gene3D" id="1.10.10.10">
    <property type="entry name" value="Winged helix-like DNA-binding domain superfamily/Winged helix DNA-binding domain"/>
    <property type="match status" value="1"/>
</dbReference>
<feature type="region of interest" description="Disordered" evidence="4">
    <location>
        <begin position="338"/>
        <end position="366"/>
    </location>
</feature>
<dbReference type="InterPro" id="IPR016032">
    <property type="entry name" value="Sig_transdc_resp-reg_C-effctor"/>
</dbReference>
<evidence type="ECO:0000256" key="4">
    <source>
        <dbReference type="SAM" id="MobiDB-lite"/>
    </source>
</evidence>
<dbReference type="PANTHER" id="PTHR44688:SF16">
    <property type="entry name" value="DNA-BINDING TRANSCRIPTIONAL ACTIVATOR DEVR_DOSR"/>
    <property type="match status" value="1"/>
</dbReference>
<evidence type="ECO:0000313" key="6">
    <source>
        <dbReference type="EMBL" id="WSE34254.1"/>
    </source>
</evidence>
<dbReference type="Proteomes" id="UP001330812">
    <property type="component" value="Chromosome"/>
</dbReference>
<evidence type="ECO:0000313" key="7">
    <source>
        <dbReference type="Proteomes" id="UP001330812"/>
    </source>
</evidence>
<dbReference type="PRINTS" id="PR00038">
    <property type="entry name" value="HTHLUXR"/>
</dbReference>
<reference evidence="6 7" key="1">
    <citation type="journal article" date="2015" name="Int. J. Syst. Evol. Microbiol.">
        <title>Amycolatopsis rhabdoformis sp. nov., an actinomycete isolated from a tropical forest soil.</title>
        <authorList>
            <person name="Souza W.R."/>
            <person name="Silva R.E."/>
            <person name="Goodfellow M."/>
            <person name="Busarakam K."/>
            <person name="Figueiro F.S."/>
            <person name="Ferreira D."/>
            <person name="Rodrigues-Filho E."/>
            <person name="Moraes L.A.B."/>
            <person name="Zucchi T.D."/>
        </authorList>
    </citation>
    <scope>NUCLEOTIDE SEQUENCE [LARGE SCALE GENOMIC DNA]</scope>
    <source>
        <strain evidence="6 7">NCIMB 14900</strain>
    </source>
</reference>
<dbReference type="SMART" id="SM00421">
    <property type="entry name" value="HTH_LUXR"/>
    <property type="match status" value="1"/>
</dbReference>
<keyword evidence="1" id="KW-0805">Transcription regulation</keyword>
<sequence length="366" mass="38901">MWDGLARGVRRDIAALAVAGLGVAELHEAALELVDRVVPTDLACWASLDPDTAVISSMTSGRARIPHRYEPLLAAYEYDGAEPHTFAELARRPMPVAGLADLPRRDLARSRRFAEVWRPLGLSHELRATFRADGVPWAAAGLVRRGGFSDREVEFVLAVAPAVAAATRVAARCGGPAVRAEPAIVVVGADARIRAATPAAREWQSRLDEVAPGRFEVLVHAVTAGTRAAGSFRARVRDASGGWLVLHGSALVADEGATETVVTVDRASAADLLGVLFAAYDLTIRERELCHEVLAGQSTSDIAARLAISPHTVRDHLKSVYAKLGVRSRGELVARLWPADGPPAALPGPTAGTADQRTTDARDAER</sequence>
<evidence type="ECO:0000256" key="1">
    <source>
        <dbReference type="ARBA" id="ARBA00023015"/>
    </source>
</evidence>
<accession>A0ABZ1IJ97</accession>
<dbReference type="SUPFAM" id="SSF46894">
    <property type="entry name" value="C-terminal effector domain of the bipartite response regulators"/>
    <property type="match status" value="1"/>
</dbReference>
<organism evidence="6 7">
    <name type="scientific">Amycolatopsis rhabdoformis</name>
    <dbReference type="NCBI Taxonomy" id="1448059"/>
    <lineage>
        <taxon>Bacteria</taxon>
        <taxon>Bacillati</taxon>
        <taxon>Actinomycetota</taxon>
        <taxon>Actinomycetes</taxon>
        <taxon>Pseudonocardiales</taxon>
        <taxon>Pseudonocardiaceae</taxon>
        <taxon>Amycolatopsis</taxon>
    </lineage>
</organism>
<dbReference type="PROSITE" id="PS00622">
    <property type="entry name" value="HTH_LUXR_1"/>
    <property type="match status" value="1"/>
</dbReference>
<dbReference type="PROSITE" id="PS50043">
    <property type="entry name" value="HTH_LUXR_2"/>
    <property type="match status" value="1"/>
</dbReference>
<keyword evidence="3" id="KW-0804">Transcription</keyword>
<feature type="domain" description="HTH luxR-type" evidence="5">
    <location>
        <begin position="275"/>
        <end position="340"/>
    </location>
</feature>
<dbReference type="RefSeq" id="WP_326837054.1">
    <property type="nucleotide sequence ID" value="NZ_CP142149.1"/>
</dbReference>
<evidence type="ECO:0000256" key="2">
    <source>
        <dbReference type="ARBA" id="ARBA00023125"/>
    </source>
</evidence>